<sequence length="174" mass="18538">MASIFMRIDGLESIKGAATVTDIGNKKGFFAVDQVSWGANRGVSVNIGNGNNADKGMADLGEVVINRTSDGASPHLTTFLFSPGAEGKTVEIVMTKPNREGGGLDPYLVITLEKARMSHYSLDCSDGNLPHESLHLTYTTISQVYYVESTGGKIEKGDTVKFDTTTGKLESKAS</sequence>
<dbReference type="EMBL" id="JBHSWE010000001">
    <property type="protein sequence ID" value="MFC6670685.1"/>
    <property type="molecule type" value="Genomic_DNA"/>
</dbReference>
<dbReference type="RefSeq" id="WP_379909187.1">
    <property type="nucleotide sequence ID" value="NZ_JBHSWE010000001.1"/>
</dbReference>
<comment type="caution">
    <text evidence="1">The sequence shown here is derived from an EMBL/GenBank/DDBJ whole genome shotgun (WGS) entry which is preliminary data.</text>
</comment>
<reference evidence="2" key="1">
    <citation type="journal article" date="2019" name="Int. J. Syst. Evol. Microbiol.">
        <title>The Global Catalogue of Microorganisms (GCM) 10K type strain sequencing project: providing services to taxonomists for standard genome sequencing and annotation.</title>
        <authorList>
            <consortium name="The Broad Institute Genomics Platform"/>
            <consortium name="The Broad Institute Genome Sequencing Center for Infectious Disease"/>
            <person name="Wu L."/>
            <person name="Ma J."/>
        </authorList>
    </citation>
    <scope>NUCLEOTIDE SEQUENCE [LARGE SCALE GENOMIC DNA]</scope>
    <source>
        <strain evidence="2">NBRC 111756</strain>
    </source>
</reference>
<accession>A0ABW1ZZQ7</accession>
<proteinExistence type="predicted"/>
<dbReference type="InterPro" id="IPR036624">
    <property type="entry name" value="Hcp1-lik_sf"/>
</dbReference>
<dbReference type="InterPro" id="IPR008514">
    <property type="entry name" value="T6SS_Hcp"/>
</dbReference>
<evidence type="ECO:0000313" key="2">
    <source>
        <dbReference type="Proteomes" id="UP001596422"/>
    </source>
</evidence>
<organism evidence="1 2">
    <name type="scientific">Marinobacterium aestuariivivens</name>
    <dbReference type="NCBI Taxonomy" id="1698799"/>
    <lineage>
        <taxon>Bacteria</taxon>
        <taxon>Pseudomonadati</taxon>
        <taxon>Pseudomonadota</taxon>
        <taxon>Gammaproteobacteria</taxon>
        <taxon>Oceanospirillales</taxon>
        <taxon>Oceanospirillaceae</taxon>
        <taxon>Marinobacterium</taxon>
    </lineage>
</organism>
<dbReference type="Proteomes" id="UP001596422">
    <property type="component" value="Unassembled WGS sequence"/>
</dbReference>
<protein>
    <submittedName>
        <fullName evidence="1">Hcp family type VI secretion system effector</fullName>
    </submittedName>
</protein>
<keyword evidence="2" id="KW-1185">Reference proteome</keyword>
<gene>
    <name evidence="1" type="ORF">ACFQDL_11795</name>
</gene>
<dbReference type="Pfam" id="PF05638">
    <property type="entry name" value="T6SS_HCP"/>
    <property type="match status" value="1"/>
</dbReference>
<evidence type="ECO:0000313" key="1">
    <source>
        <dbReference type="EMBL" id="MFC6670685.1"/>
    </source>
</evidence>
<name>A0ABW1ZZQ7_9GAMM</name>
<dbReference type="SUPFAM" id="SSF141452">
    <property type="entry name" value="Hcp1-like"/>
    <property type="match status" value="1"/>
</dbReference>
<dbReference type="Gene3D" id="2.30.110.20">
    <property type="entry name" value="Hcp1-like"/>
    <property type="match status" value="1"/>
</dbReference>